<dbReference type="AlphaFoldDB" id="A0A645GA32"/>
<dbReference type="EMBL" id="VSSQ01071363">
    <property type="protein sequence ID" value="MPN22986.1"/>
    <property type="molecule type" value="Genomic_DNA"/>
</dbReference>
<reference evidence="3" key="1">
    <citation type="submission" date="2019-08" db="EMBL/GenBank/DDBJ databases">
        <authorList>
            <person name="Kucharzyk K."/>
            <person name="Murdoch R.W."/>
            <person name="Higgins S."/>
            <person name="Loffler F."/>
        </authorList>
    </citation>
    <scope>NUCLEOTIDE SEQUENCE</scope>
</reference>
<gene>
    <name evidence="3" type="ORF">SDC9_170371</name>
</gene>
<feature type="transmembrane region" description="Helical" evidence="2">
    <location>
        <begin position="7"/>
        <end position="27"/>
    </location>
</feature>
<accession>A0A645GA32</accession>
<comment type="caution">
    <text evidence="3">The sequence shown here is derived from an EMBL/GenBank/DDBJ whole genome shotgun (WGS) entry which is preliminary data.</text>
</comment>
<keyword evidence="2" id="KW-0812">Transmembrane</keyword>
<evidence type="ECO:0000256" key="1">
    <source>
        <dbReference type="SAM" id="MobiDB-lite"/>
    </source>
</evidence>
<protein>
    <submittedName>
        <fullName evidence="3">Uncharacterized protein</fullName>
    </submittedName>
</protein>
<feature type="region of interest" description="Disordered" evidence="1">
    <location>
        <begin position="159"/>
        <end position="199"/>
    </location>
</feature>
<name>A0A645GA32_9ZZZZ</name>
<sequence length="199" mass="21736">MSIRRRALLGVALVDLLVVLGCLLLGWSWWLCLGAAGLLLLGLAALRVSVVLVDRELDHRISALRTGNQERTLAISREELRAAAERMEETGSDAARTSRDVVSMRQPLFDDLPSRDVAPSLWEPLPVTAPTYVQRPITARSVRTIDLSSTDLNAAMDRAQGDLPVTADPQDGRGTTAPRRPQRGADRASRRPKLRAAGE</sequence>
<keyword evidence="2" id="KW-0472">Membrane</keyword>
<keyword evidence="2" id="KW-1133">Transmembrane helix</keyword>
<feature type="compositionally biased region" description="Basic residues" evidence="1">
    <location>
        <begin position="190"/>
        <end position="199"/>
    </location>
</feature>
<feature type="transmembrane region" description="Helical" evidence="2">
    <location>
        <begin position="33"/>
        <end position="53"/>
    </location>
</feature>
<evidence type="ECO:0000256" key="2">
    <source>
        <dbReference type="SAM" id="Phobius"/>
    </source>
</evidence>
<proteinExistence type="predicted"/>
<organism evidence="3">
    <name type="scientific">bioreactor metagenome</name>
    <dbReference type="NCBI Taxonomy" id="1076179"/>
    <lineage>
        <taxon>unclassified sequences</taxon>
        <taxon>metagenomes</taxon>
        <taxon>ecological metagenomes</taxon>
    </lineage>
</organism>
<evidence type="ECO:0000313" key="3">
    <source>
        <dbReference type="EMBL" id="MPN22986.1"/>
    </source>
</evidence>